<sequence length="45" mass="4988">MTFTCTEQVHDDCVIEGMFNAAYGSDDEPVCVMCAIELGINDHDF</sequence>
<organism evidence="1 2">
    <name type="scientific">Haloferax namakaokahaiae</name>
    <dbReference type="NCBI Taxonomy" id="1748331"/>
    <lineage>
        <taxon>Archaea</taxon>
        <taxon>Methanobacteriati</taxon>
        <taxon>Methanobacteriota</taxon>
        <taxon>Stenosarchaea group</taxon>
        <taxon>Halobacteria</taxon>
        <taxon>Halobacteriales</taxon>
        <taxon>Haloferacaceae</taxon>
        <taxon>Haloferax</taxon>
    </lineage>
</organism>
<evidence type="ECO:0000313" key="1">
    <source>
        <dbReference type="EMBL" id="MFC7202875.1"/>
    </source>
</evidence>
<accession>A0ABD5ZC84</accession>
<reference evidence="1 2" key="1">
    <citation type="journal article" date="2019" name="Int. J. Syst. Evol. Microbiol.">
        <title>The Global Catalogue of Microorganisms (GCM) 10K type strain sequencing project: providing services to taxonomists for standard genome sequencing and annotation.</title>
        <authorList>
            <consortium name="The Broad Institute Genomics Platform"/>
            <consortium name="The Broad Institute Genome Sequencing Center for Infectious Disease"/>
            <person name="Wu L."/>
            <person name="Ma J."/>
        </authorList>
    </citation>
    <scope>NUCLEOTIDE SEQUENCE [LARGE SCALE GENOMIC DNA]</scope>
    <source>
        <strain evidence="1 2">DSM 29988</strain>
    </source>
</reference>
<dbReference type="RefSeq" id="WP_390222162.1">
    <property type="nucleotide sequence ID" value="NZ_JBHTAA010000001.1"/>
</dbReference>
<name>A0ABD5ZC84_9EURY</name>
<evidence type="ECO:0000313" key="2">
    <source>
        <dbReference type="Proteomes" id="UP001596481"/>
    </source>
</evidence>
<gene>
    <name evidence="1" type="ORF">ACFQJC_05060</name>
</gene>
<dbReference type="EMBL" id="JBHTAA010000001">
    <property type="protein sequence ID" value="MFC7202875.1"/>
    <property type="molecule type" value="Genomic_DNA"/>
</dbReference>
<dbReference type="AlphaFoldDB" id="A0ABD5ZC84"/>
<keyword evidence="2" id="KW-1185">Reference proteome</keyword>
<evidence type="ECO:0008006" key="3">
    <source>
        <dbReference type="Google" id="ProtNLM"/>
    </source>
</evidence>
<protein>
    <recommendedName>
        <fullName evidence="3">Small CPxCG-related zinc finger protein</fullName>
    </recommendedName>
</protein>
<proteinExistence type="predicted"/>
<dbReference type="Proteomes" id="UP001596481">
    <property type="component" value="Unassembled WGS sequence"/>
</dbReference>
<comment type="caution">
    <text evidence="1">The sequence shown here is derived from an EMBL/GenBank/DDBJ whole genome shotgun (WGS) entry which is preliminary data.</text>
</comment>